<dbReference type="KEGG" id="ehx:EMIHUDRAFT_433711"/>
<dbReference type="RefSeq" id="XP_005789265.1">
    <property type="nucleotide sequence ID" value="XM_005789208.1"/>
</dbReference>
<dbReference type="HOGENOM" id="CLU_1345376_0_0_1"/>
<accession>A0A0D3KM51</accession>
<dbReference type="EnsemblProtists" id="EOD36836">
    <property type="protein sequence ID" value="EOD36836"/>
    <property type="gene ID" value="EMIHUDRAFT_433711"/>
</dbReference>
<keyword evidence="2" id="KW-1185">Reference proteome</keyword>
<evidence type="ECO:0000313" key="1">
    <source>
        <dbReference type="EnsemblProtists" id="EOD36836"/>
    </source>
</evidence>
<evidence type="ECO:0000313" key="2">
    <source>
        <dbReference type="Proteomes" id="UP000013827"/>
    </source>
</evidence>
<dbReference type="AlphaFoldDB" id="A0A0D3KM51"/>
<sequence length="204" mass="23690">MCRCHHPIDERRSSLDDEPATSKRQRIAEMHERTRLFGGAQKQAAYTKVLLEKWSRFLLLHGEEHGEPPDLVARRGPSVALVKAFTTYCYFRCPETAQCRYELLLQHMLAKFVFVWLAYPGWAGVSGYALAQRAEQYNLAVKEQWERLKRGAQMDQCCGLARTLKPFVRPQWCTAEGFYCEQAKRYRNREAYHLIFGMSFATSG</sequence>
<organism evidence="1 2">
    <name type="scientific">Emiliania huxleyi (strain CCMP1516)</name>
    <dbReference type="NCBI Taxonomy" id="280463"/>
    <lineage>
        <taxon>Eukaryota</taxon>
        <taxon>Haptista</taxon>
        <taxon>Haptophyta</taxon>
        <taxon>Prymnesiophyceae</taxon>
        <taxon>Isochrysidales</taxon>
        <taxon>Noelaerhabdaceae</taxon>
        <taxon>Emiliania</taxon>
    </lineage>
</organism>
<reference evidence="1" key="2">
    <citation type="submission" date="2024-10" db="UniProtKB">
        <authorList>
            <consortium name="EnsemblProtists"/>
        </authorList>
    </citation>
    <scope>IDENTIFICATION</scope>
</reference>
<reference evidence="2" key="1">
    <citation type="journal article" date="2013" name="Nature">
        <title>Pan genome of the phytoplankton Emiliania underpins its global distribution.</title>
        <authorList>
            <person name="Read B.A."/>
            <person name="Kegel J."/>
            <person name="Klute M.J."/>
            <person name="Kuo A."/>
            <person name="Lefebvre S.C."/>
            <person name="Maumus F."/>
            <person name="Mayer C."/>
            <person name="Miller J."/>
            <person name="Monier A."/>
            <person name="Salamov A."/>
            <person name="Young J."/>
            <person name="Aguilar M."/>
            <person name="Claverie J.M."/>
            <person name="Frickenhaus S."/>
            <person name="Gonzalez K."/>
            <person name="Herman E.K."/>
            <person name="Lin Y.C."/>
            <person name="Napier J."/>
            <person name="Ogata H."/>
            <person name="Sarno A.F."/>
            <person name="Shmutz J."/>
            <person name="Schroeder D."/>
            <person name="de Vargas C."/>
            <person name="Verret F."/>
            <person name="von Dassow P."/>
            <person name="Valentin K."/>
            <person name="Van de Peer Y."/>
            <person name="Wheeler G."/>
            <person name="Dacks J.B."/>
            <person name="Delwiche C.F."/>
            <person name="Dyhrman S.T."/>
            <person name="Glockner G."/>
            <person name="John U."/>
            <person name="Richards T."/>
            <person name="Worden A.Z."/>
            <person name="Zhang X."/>
            <person name="Grigoriev I.V."/>
            <person name="Allen A.E."/>
            <person name="Bidle K."/>
            <person name="Borodovsky M."/>
            <person name="Bowler C."/>
            <person name="Brownlee C."/>
            <person name="Cock J.M."/>
            <person name="Elias M."/>
            <person name="Gladyshev V.N."/>
            <person name="Groth M."/>
            <person name="Guda C."/>
            <person name="Hadaegh A."/>
            <person name="Iglesias-Rodriguez M.D."/>
            <person name="Jenkins J."/>
            <person name="Jones B.M."/>
            <person name="Lawson T."/>
            <person name="Leese F."/>
            <person name="Lindquist E."/>
            <person name="Lobanov A."/>
            <person name="Lomsadze A."/>
            <person name="Malik S.B."/>
            <person name="Marsh M.E."/>
            <person name="Mackinder L."/>
            <person name="Mock T."/>
            <person name="Mueller-Roeber B."/>
            <person name="Pagarete A."/>
            <person name="Parker M."/>
            <person name="Probert I."/>
            <person name="Quesneville H."/>
            <person name="Raines C."/>
            <person name="Rensing S.A."/>
            <person name="Riano-Pachon D.M."/>
            <person name="Richier S."/>
            <person name="Rokitta S."/>
            <person name="Shiraiwa Y."/>
            <person name="Soanes D.M."/>
            <person name="van der Giezen M."/>
            <person name="Wahlund T.M."/>
            <person name="Williams B."/>
            <person name="Wilson W."/>
            <person name="Wolfe G."/>
            <person name="Wurch L.L."/>
        </authorList>
    </citation>
    <scope>NUCLEOTIDE SEQUENCE</scope>
</reference>
<protein>
    <submittedName>
        <fullName evidence="1">Uncharacterized protein</fullName>
    </submittedName>
</protein>
<dbReference type="PaxDb" id="2903-EOD36836"/>
<dbReference type="Proteomes" id="UP000013827">
    <property type="component" value="Unassembled WGS sequence"/>
</dbReference>
<dbReference type="GeneID" id="17282106"/>
<name>A0A0D3KM51_EMIH1</name>
<proteinExistence type="predicted"/>